<dbReference type="AlphaFoldDB" id="A0A1C7MWS3"/>
<proteinExistence type="predicted"/>
<name>A0A1C7MWS3_9FUNG</name>
<dbReference type="STRING" id="101091.A0A1C7MWS3"/>
<dbReference type="OrthoDB" id="3691720at2759"/>
<comment type="caution">
    <text evidence="1">The sequence shown here is derived from an EMBL/GenBank/DDBJ whole genome shotgun (WGS) entry which is preliminary data.</text>
</comment>
<evidence type="ECO:0000313" key="2">
    <source>
        <dbReference type="Proteomes" id="UP000093000"/>
    </source>
</evidence>
<dbReference type="EMBL" id="LUGH01001305">
    <property type="protein sequence ID" value="OBZ81277.1"/>
    <property type="molecule type" value="Genomic_DNA"/>
</dbReference>
<keyword evidence="2" id="KW-1185">Reference proteome</keyword>
<dbReference type="InParanoid" id="A0A1C7MWS3"/>
<reference evidence="1 2" key="1">
    <citation type="submission" date="2016-03" db="EMBL/GenBank/DDBJ databases">
        <title>Choanephora cucurbitarum.</title>
        <authorList>
            <person name="Min B."/>
            <person name="Park H."/>
            <person name="Park J.-H."/>
            <person name="Shin H.-D."/>
            <person name="Choi I.-G."/>
        </authorList>
    </citation>
    <scope>NUCLEOTIDE SEQUENCE [LARGE SCALE GENOMIC DNA]</scope>
    <source>
        <strain evidence="1 2">KUS-F28377</strain>
    </source>
</reference>
<organism evidence="1 2">
    <name type="scientific">Choanephora cucurbitarum</name>
    <dbReference type="NCBI Taxonomy" id="101091"/>
    <lineage>
        <taxon>Eukaryota</taxon>
        <taxon>Fungi</taxon>
        <taxon>Fungi incertae sedis</taxon>
        <taxon>Mucoromycota</taxon>
        <taxon>Mucoromycotina</taxon>
        <taxon>Mucoromycetes</taxon>
        <taxon>Mucorales</taxon>
        <taxon>Mucorineae</taxon>
        <taxon>Choanephoraceae</taxon>
        <taxon>Choanephoroideae</taxon>
        <taxon>Choanephora</taxon>
    </lineage>
</organism>
<dbReference type="Proteomes" id="UP000093000">
    <property type="component" value="Unassembled WGS sequence"/>
</dbReference>
<evidence type="ECO:0000313" key="1">
    <source>
        <dbReference type="EMBL" id="OBZ81277.1"/>
    </source>
</evidence>
<gene>
    <name evidence="1" type="ORF">A0J61_10674</name>
</gene>
<protein>
    <recommendedName>
        <fullName evidence="3">ATP-dependent DNA helicase</fullName>
    </recommendedName>
</protein>
<accession>A0A1C7MWS3</accession>
<sequence length="108" mass="11942">MRLASSNHVDQAFSQWIGNLSYNPMLNGKISLLEYIPQYHSLLTAIIAPRNDMVEGINKYLLDQLPGDKTSLFAANCFTQEDSTGAVDRQMPAEYLQSSNPPGLPPSI</sequence>
<evidence type="ECO:0008006" key="3">
    <source>
        <dbReference type="Google" id="ProtNLM"/>
    </source>
</evidence>